<evidence type="ECO:0000313" key="2">
    <source>
        <dbReference type="Proteomes" id="UP001500449"/>
    </source>
</evidence>
<accession>A0ABN2N130</accession>
<dbReference type="Proteomes" id="UP001500449">
    <property type="component" value="Unassembled WGS sequence"/>
</dbReference>
<keyword evidence="2" id="KW-1185">Reference proteome</keyword>
<sequence>MVLIGGPEPLADGFDVPARVAARRPELRLDKPIGDPAMHCAEADAEFLGELAAGQ</sequence>
<name>A0ABN2N130_9PSEU</name>
<dbReference type="EMBL" id="BAAAQK010000005">
    <property type="protein sequence ID" value="GAA1843855.1"/>
    <property type="molecule type" value="Genomic_DNA"/>
</dbReference>
<evidence type="ECO:0000313" key="1">
    <source>
        <dbReference type="EMBL" id="GAA1843855.1"/>
    </source>
</evidence>
<protein>
    <submittedName>
        <fullName evidence="1">Uncharacterized protein</fullName>
    </submittedName>
</protein>
<proteinExistence type="predicted"/>
<organism evidence="1 2">
    <name type="scientific">Pseudonocardia ailaonensis</name>
    <dbReference type="NCBI Taxonomy" id="367279"/>
    <lineage>
        <taxon>Bacteria</taxon>
        <taxon>Bacillati</taxon>
        <taxon>Actinomycetota</taxon>
        <taxon>Actinomycetes</taxon>
        <taxon>Pseudonocardiales</taxon>
        <taxon>Pseudonocardiaceae</taxon>
        <taxon>Pseudonocardia</taxon>
    </lineage>
</organism>
<gene>
    <name evidence="1" type="ORF">GCM10009836_24020</name>
</gene>
<reference evidence="1 2" key="1">
    <citation type="journal article" date="2019" name="Int. J. Syst. Evol. Microbiol.">
        <title>The Global Catalogue of Microorganisms (GCM) 10K type strain sequencing project: providing services to taxonomists for standard genome sequencing and annotation.</title>
        <authorList>
            <consortium name="The Broad Institute Genomics Platform"/>
            <consortium name="The Broad Institute Genome Sequencing Center for Infectious Disease"/>
            <person name="Wu L."/>
            <person name="Ma J."/>
        </authorList>
    </citation>
    <scope>NUCLEOTIDE SEQUENCE [LARGE SCALE GENOMIC DNA]</scope>
    <source>
        <strain evidence="1 2">JCM 16009</strain>
    </source>
</reference>
<comment type="caution">
    <text evidence="1">The sequence shown here is derived from an EMBL/GenBank/DDBJ whole genome shotgun (WGS) entry which is preliminary data.</text>
</comment>